<keyword evidence="6 8" id="KW-0472">Membrane</keyword>
<evidence type="ECO:0000313" key="13">
    <source>
        <dbReference type="Proteomes" id="UP000308901"/>
    </source>
</evidence>
<accession>A0A5R8XZ47</accession>
<comment type="caution">
    <text evidence="12">The sequence shown here is derived from an EMBL/GenBank/DDBJ whole genome shotgun (WGS) entry which is preliminary data.</text>
</comment>
<dbReference type="InterPro" id="IPR039426">
    <property type="entry name" value="TonB-dep_rcpt-like"/>
</dbReference>
<dbReference type="Gene3D" id="2.170.130.10">
    <property type="entry name" value="TonB-dependent receptor, plug domain"/>
    <property type="match status" value="1"/>
</dbReference>
<evidence type="ECO:0000256" key="9">
    <source>
        <dbReference type="RuleBase" id="RU003357"/>
    </source>
</evidence>
<comment type="similarity">
    <text evidence="8 9">Belongs to the TonB-dependent receptor family.</text>
</comment>
<keyword evidence="5 9" id="KW-0798">TonB box</keyword>
<dbReference type="Pfam" id="PF00593">
    <property type="entry name" value="TonB_dep_Rec_b-barrel"/>
    <property type="match status" value="1"/>
</dbReference>
<dbReference type="InterPro" id="IPR000531">
    <property type="entry name" value="Beta-barrel_TonB"/>
</dbReference>
<dbReference type="InterPro" id="IPR037066">
    <property type="entry name" value="Plug_dom_sf"/>
</dbReference>
<dbReference type="GO" id="GO:0044718">
    <property type="term" value="P:siderophore transmembrane transport"/>
    <property type="evidence" value="ECO:0007669"/>
    <property type="project" value="TreeGrafter"/>
</dbReference>
<evidence type="ECO:0000256" key="8">
    <source>
        <dbReference type="PROSITE-ProRule" id="PRU01360"/>
    </source>
</evidence>
<feature type="domain" description="TonB-dependent receptor-like beta-barrel" evidence="10">
    <location>
        <begin position="182"/>
        <end position="604"/>
    </location>
</feature>
<evidence type="ECO:0000256" key="5">
    <source>
        <dbReference type="ARBA" id="ARBA00023077"/>
    </source>
</evidence>
<dbReference type="SUPFAM" id="SSF56935">
    <property type="entry name" value="Porins"/>
    <property type="match status" value="1"/>
</dbReference>
<reference evidence="12 13" key="1">
    <citation type="submission" date="2019-05" db="EMBL/GenBank/DDBJ databases">
        <title>Arcobacter sp. nov., isolated from sea sediment.</title>
        <authorList>
            <person name="Kim W."/>
        </authorList>
    </citation>
    <scope>NUCLEOTIDE SEQUENCE [LARGE SCALE GENOMIC DNA]</scope>
    <source>
        <strain evidence="12 13">CAU 1517</strain>
    </source>
</reference>
<dbReference type="EMBL" id="VANU01000006">
    <property type="protein sequence ID" value="TLP36287.1"/>
    <property type="molecule type" value="Genomic_DNA"/>
</dbReference>
<evidence type="ECO:0000313" key="12">
    <source>
        <dbReference type="EMBL" id="TLP36287.1"/>
    </source>
</evidence>
<dbReference type="GO" id="GO:0009279">
    <property type="term" value="C:cell outer membrane"/>
    <property type="evidence" value="ECO:0007669"/>
    <property type="project" value="UniProtKB-SubCell"/>
</dbReference>
<evidence type="ECO:0000256" key="2">
    <source>
        <dbReference type="ARBA" id="ARBA00022448"/>
    </source>
</evidence>
<dbReference type="Proteomes" id="UP000308901">
    <property type="component" value="Unassembled WGS sequence"/>
</dbReference>
<dbReference type="OrthoDB" id="9763670at2"/>
<sequence length="635" mass="72202">MENKKLTTSLVASFLLATNLYSNDTNQISSVTISSSLIETNEKDATYTTEIYTKEDIESSKSKDIYEFLNSQTSLVIAPNGGNTFTQKIDLRGYGITDGYQNLVVTVNGRRLNNIDMTSQLLSSIPLESVEKIEIIKGSGSVQYGDGANSGAINIITNGKNENYIKTYFGNNGTKNSALSLGFNNDNIILNTYMDYTTTDGSRNLQSGTKDDNYSRNRNINLIYFPTDNLEVKIGRNFSDMNIKYAGALTLNQYKSNPYQFTTIGWDTEQYFSSYVTDIGLKYDFLRDYSFETNFSNEDKKSMYSSGWTSNYDYKTLNSKLNINKNIYSLSMGIDVFEGDRITSSNTVTKENKALFITGNYFVSKQFSISSGLRNEEVKFDLLDAGGVNKDISLNALDLGFNYKLDENNSFFANFNKSYQTPDLDRLFWWGSFNGYIEPAKVKNFNFGYTGIQDNNKLKISLFYSKLKNEIYFYSVGATQKNTNIDKSHKYGIEIFDKYLINKNLYTSLNYSYIIAKIDEETESGTVYDGKDLPGVSNHNLTVNIGYEINKFSGVLSHTYRSEAYGAEDFGNSFSQKQEAYNSTDLSVSYKYKNLEVFGKIQNLFDEDNGLWINDDQIYPVNFERTYYAGIKYRF</sequence>
<dbReference type="PANTHER" id="PTHR30069:SF27">
    <property type="entry name" value="BLL4766 PROTEIN"/>
    <property type="match status" value="1"/>
</dbReference>
<dbReference type="RefSeq" id="WP_138153517.1">
    <property type="nucleotide sequence ID" value="NZ_VANU01000006.1"/>
</dbReference>
<evidence type="ECO:0000256" key="6">
    <source>
        <dbReference type="ARBA" id="ARBA00023136"/>
    </source>
</evidence>
<gene>
    <name evidence="12" type="ORF">FDK22_13565</name>
</gene>
<comment type="subcellular location">
    <subcellularLocation>
        <location evidence="1 8">Cell outer membrane</location>
        <topology evidence="1 8">Multi-pass membrane protein</topology>
    </subcellularLocation>
</comment>
<feature type="domain" description="TonB-dependent receptor plug" evidence="11">
    <location>
        <begin position="43"/>
        <end position="151"/>
    </location>
</feature>
<organism evidence="12 13">
    <name type="scientific">Arcobacter arenosus</name>
    <dbReference type="NCBI Taxonomy" id="2576037"/>
    <lineage>
        <taxon>Bacteria</taxon>
        <taxon>Pseudomonadati</taxon>
        <taxon>Campylobacterota</taxon>
        <taxon>Epsilonproteobacteria</taxon>
        <taxon>Campylobacterales</taxon>
        <taxon>Arcobacteraceae</taxon>
        <taxon>Arcobacter</taxon>
    </lineage>
</organism>
<dbReference type="AlphaFoldDB" id="A0A5R8XZ47"/>
<proteinExistence type="inferred from homology"/>
<evidence type="ECO:0000256" key="7">
    <source>
        <dbReference type="ARBA" id="ARBA00023237"/>
    </source>
</evidence>
<evidence type="ECO:0000259" key="10">
    <source>
        <dbReference type="Pfam" id="PF00593"/>
    </source>
</evidence>
<protein>
    <submittedName>
        <fullName evidence="12">TonB-dependent receptor</fullName>
    </submittedName>
</protein>
<evidence type="ECO:0000256" key="1">
    <source>
        <dbReference type="ARBA" id="ARBA00004571"/>
    </source>
</evidence>
<evidence type="ECO:0000259" key="11">
    <source>
        <dbReference type="Pfam" id="PF07715"/>
    </source>
</evidence>
<keyword evidence="2 8" id="KW-0813">Transport</keyword>
<dbReference type="InterPro" id="IPR012910">
    <property type="entry name" value="Plug_dom"/>
</dbReference>
<name>A0A5R8XZ47_9BACT</name>
<evidence type="ECO:0000256" key="3">
    <source>
        <dbReference type="ARBA" id="ARBA00022452"/>
    </source>
</evidence>
<keyword evidence="13" id="KW-1185">Reference proteome</keyword>
<dbReference type="Gene3D" id="2.40.170.20">
    <property type="entry name" value="TonB-dependent receptor, beta-barrel domain"/>
    <property type="match status" value="1"/>
</dbReference>
<keyword evidence="7 8" id="KW-0998">Cell outer membrane</keyword>
<evidence type="ECO:0000256" key="4">
    <source>
        <dbReference type="ARBA" id="ARBA00022692"/>
    </source>
</evidence>
<dbReference type="PROSITE" id="PS52016">
    <property type="entry name" value="TONB_DEPENDENT_REC_3"/>
    <property type="match status" value="1"/>
</dbReference>
<dbReference type="GO" id="GO:0015344">
    <property type="term" value="F:siderophore uptake transmembrane transporter activity"/>
    <property type="evidence" value="ECO:0007669"/>
    <property type="project" value="TreeGrafter"/>
</dbReference>
<dbReference type="Pfam" id="PF07715">
    <property type="entry name" value="Plug"/>
    <property type="match status" value="1"/>
</dbReference>
<keyword evidence="4 8" id="KW-0812">Transmembrane</keyword>
<dbReference type="InterPro" id="IPR036942">
    <property type="entry name" value="Beta-barrel_TonB_sf"/>
</dbReference>
<dbReference type="PANTHER" id="PTHR30069">
    <property type="entry name" value="TONB-DEPENDENT OUTER MEMBRANE RECEPTOR"/>
    <property type="match status" value="1"/>
</dbReference>
<keyword evidence="3 8" id="KW-1134">Transmembrane beta strand</keyword>
<keyword evidence="12" id="KW-0675">Receptor</keyword>